<reference evidence="5" key="1">
    <citation type="submission" date="2025-08" db="UniProtKB">
        <authorList>
            <consortium name="RefSeq"/>
        </authorList>
    </citation>
    <scope>IDENTIFICATION</scope>
    <source>
        <tissue evidence="5">Whole organism</tissue>
    </source>
</reference>
<dbReference type="GO" id="GO:0007411">
    <property type="term" value="P:axon guidance"/>
    <property type="evidence" value="ECO:0007669"/>
    <property type="project" value="TreeGrafter"/>
</dbReference>
<dbReference type="Proteomes" id="UP000694843">
    <property type="component" value="Unplaced"/>
</dbReference>
<dbReference type="GO" id="GO:0007156">
    <property type="term" value="P:homophilic cell adhesion via plasma membrane adhesion molecules"/>
    <property type="evidence" value="ECO:0007669"/>
    <property type="project" value="TreeGrafter"/>
</dbReference>
<proteinExistence type="predicted"/>
<feature type="domain" description="Ig-like" evidence="2">
    <location>
        <begin position="45"/>
        <end position="129"/>
    </location>
</feature>
<dbReference type="AlphaFoldDB" id="A0A979FR08"/>
<dbReference type="KEGG" id="hazt:125178856"/>
<dbReference type="InterPro" id="IPR036179">
    <property type="entry name" value="Ig-like_dom_sf"/>
</dbReference>
<dbReference type="InterPro" id="IPR003961">
    <property type="entry name" value="FN3_dom"/>
</dbReference>
<gene>
    <name evidence="5" type="primary">LOC125178856</name>
</gene>
<dbReference type="GO" id="GO:0005886">
    <property type="term" value="C:plasma membrane"/>
    <property type="evidence" value="ECO:0007669"/>
    <property type="project" value="TreeGrafter"/>
</dbReference>
<dbReference type="InterPro" id="IPR036116">
    <property type="entry name" value="FN3_sf"/>
</dbReference>
<dbReference type="SUPFAM" id="SSF49265">
    <property type="entry name" value="Fibronectin type III"/>
    <property type="match status" value="1"/>
</dbReference>
<keyword evidence="4" id="KW-1185">Reference proteome</keyword>
<dbReference type="GO" id="GO:0007417">
    <property type="term" value="P:central nervous system development"/>
    <property type="evidence" value="ECO:0007669"/>
    <property type="project" value="TreeGrafter"/>
</dbReference>
<dbReference type="Gene3D" id="2.60.40.10">
    <property type="entry name" value="Immunoglobulins"/>
    <property type="match status" value="2"/>
</dbReference>
<dbReference type="InterPro" id="IPR003598">
    <property type="entry name" value="Ig_sub2"/>
</dbReference>
<evidence type="ECO:0000313" key="5">
    <source>
        <dbReference type="RefSeq" id="XP_047739549.1"/>
    </source>
</evidence>
<dbReference type="InterPro" id="IPR007110">
    <property type="entry name" value="Ig-like_dom"/>
</dbReference>
<evidence type="ECO:0000313" key="4">
    <source>
        <dbReference type="Proteomes" id="UP000694843"/>
    </source>
</evidence>
<dbReference type="InterPro" id="IPR013783">
    <property type="entry name" value="Ig-like_fold"/>
</dbReference>
<protein>
    <submittedName>
        <fullName evidence="5">Down syndrome cell adhesion molecule-like protein Dscam2</fullName>
    </submittedName>
</protein>
<dbReference type="GO" id="GO:0098632">
    <property type="term" value="F:cell-cell adhesion mediator activity"/>
    <property type="evidence" value="ECO:0007669"/>
    <property type="project" value="TreeGrafter"/>
</dbReference>
<dbReference type="SMART" id="SM00408">
    <property type="entry name" value="IGc2"/>
    <property type="match status" value="1"/>
</dbReference>
<dbReference type="SUPFAM" id="SSF48726">
    <property type="entry name" value="Immunoglobulin"/>
    <property type="match status" value="1"/>
</dbReference>
<evidence type="ECO:0000259" key="3">
    <source>
        <dbReference type="PROSITE" id="PS50853"/>
    </source>
</evidence>
<feature type="domain" description="Fibronectin type-III" evidence="3">
    <location>
        <begin position="133"/>
        <end position="183"/>
    </location>
</feature>
<dbReference type="PROSITE" id="PS50835">
    <property type="entry name" value="IG_LIKE"/>
    <property type="match status" value="1"/>
</dbReference>
<dbReference type="PANTHER" id="PTHR10075">
    <property type="entry name" value="BASIGIN RELATED"/>
    <property type="match status" value="1"/>
</dbReference>
<evidence type="ECO:0000259" key="2">
    <source>
        <dbReference type="PROSITE" id="PS50835"/>
    </source>
</evidence>
<dbReference type="Pfam" id="PF13927">
    <property type="entry name" value="Ig_3"/>
    <property type="match status" value="1"/>
</dbReference>
<accession>A0A979FR08</accession>
<sequence>MCGSICVEESIREVPSVWVTASTSAGEGPPSSRITLTPKHSPNYPPLILGGRSEWWVTKGGGLTLGCRRAGHPEPTIEWDRNGGALGEGEQLLPGGDVHLREVKESGNYTCTAVNNMGVDRVTHVVHVTTPPPPPVLTLTHATHSSLNVTITTTGDGGAPILGYTVHYRLPSGSWQQQATPDN</sequence>
<dbReference type="GO" id="GO:0030424">
    <property type="term" value="C:axon"/>
    <property type="evidence" value="ECO:0007669"/>
    <property type="project" value="TreeGrafter"/>
</dbReference>
<dbReference type="GeneID" id="125178856"/>
<dbReference type="GO" id="GO:0070593">
    <property type="term" value="P:dendrite self-avoidance"/>
    <property type="evidence" value="ECO:0007669"/>
    <property type="project" value="TreeGrafter"/>
</dbReference>
<dbReference type="RefSeq" id="XP_047739549.1">
    <property type="nucleotide sequence ID" value="XM_047883593.1"/>
</dbReference>
<dbReference type="PROSITE" id="PS50853">
    <property type="entry name" value="FN3"/>
    <property type="match status" value="1"/>
</dbReference>
<evidence type="ECO:0000256" key="1">
    <source>
        <dbReference type="ARBA" id="ARBA00023319"/>
    </source>
</evidence>
<keyword evidence="1" id="KW-0393">Immunoglobulin domain</keyword>
<dbReference type="OrthoDB" id="6356708at2759"/>
<name>A0A979FR08_HYAAZ</name>
<organism evidence="4 5">
    <name type="scientific">Hyalella azteca</name>
    <name type="common">Amphipod</name>
    <dbReference type="NCBI Taxonomy" id="294128"/>
    <lineage>
        <taxon>Eukaryota</taxon>
        <taxon>Metazoa</taxon>
        <taxon>Ecdysozoa</taxon>
        <taxon>Arthropoda</taxon>
        <taxon>Crustacea</taxon>
        <taxon>Multicrustacea</taxon>
        <taxon>Malacostraca</taxon>
        <taxon>Eumalacostraca</taxon>
        <taxon>Peracarida</taxon>
        <taxon>Amphipoda</taxon>
        <taxon>Senticaudata</taxon>
        <taxon>Talitrida</taxon>
        <taxon>Talitroidea</taxon>
        <taxon>Hyalellidae</taxon>
        <taxon>Hyalella</taxon>
    </lineage>
</organism>
<dbReference type="PANTHER" id="PTHR10075:SF53">
    <property type="entry name" value="DOWN SYNDROME CELL ADHESION MOLECULE 1, ISOFORM BQ"/>
    <property type="match status" value="1"/>
</dbReference>